<feature type="transmembrane region" description="Helical" evidence="8">
    <location>
        <begin position="175"/>
        <end position="196"/>
    </location>
</feature>
<accession>A0A2W1NBL2</accession>
<dbReference type="PANTHER" id="PTHR32309:SF13">
    <property type="entry name" value="FERRIC ENTEROBACTIN TRANSPORT PROTEIN FEPE"/>
    <property type="match status" value="1"/>
</dbReference>
<evidence type="ECO:0000256" key="4">
    <source>
        <dbReference type="ARBA" id="ARBA00022692"/>
    </source>
</evidence>
<protein>
    <submittedName>
        <fullName evidence="10">Lipopolysaccharide biosynthesis protein</fullName>
    </submittedName>
</protein>
<dbReference type="InterPro" id="IPR050445">
    <property type="entry name" value="Bact_polysacc_biosynth/exp"/>
</dbReference>
<evidence type="ECO:0000256" key="5">
    <source>
        <dbReference type="ARBA" id="ARBA00022989"/>
    </source>
</evidence>
<evidence type="ECO:0000313" key="10">
    <source>
        <dbReference type="EMBL" id="PZE20481.1"/>
    </source>
</evidence>
<keyword evidence="11" id="KW-1185">Reference proteome</keyword>
<feature type="transmembrane region" description="Helical" evidence="8">
    <location>
        <begin position="16"/>
        <end position="38"/>
    </location>
</feature>
<sequence length="251" mass="27868">MELELRDYVHIIRRRLWMIAAIVLVASVVTGVVSFYYLNPVYSASTKLIVNKSAEAEGKDPLTSDALRSNMLLVNTYKEIIKTPAIMDQVAAQYPELALTAEQLIKKVNVSSVNETQVITLSVEDGSHEKAVQIVNAVSEVFKQQIPLIMKVDNVMILNVAKVLENPIPVKPKPYINLAISVVVSLMVAVGLAFLLEYLDDTIKTEADVEAYLALPVLVVIDKIPKDEFKSRKPDKQKEQVGETQYASANQ</sequence>
<dbReference type="Proteomes" id="UP000214746">
    <property type="component" value="Unassembled WGS sequence"/>
</dbReference>
<reference evidence="10" key="1">
    <citation type="submission" date="2018-06" db="EMBL/GenBank/DDBJ databases">
        <title>Paenibacillus xerothermodurans sp. nov. an extremely dry heat resistant spore forming bacterium isolated from the soil of Cape Canaveral, Florida.</title>
        <authorList>
            <person name="Seuylemezian A."/>
            <person name="Kaur N."/>
            <person name="Patil P."/>
            <person name="Patil P."/>
            <person name="Mayilraj S."/>
            <person name="Vaishampayan P."/>
        </authorList>
    </citation>
    <scope>NUCLEOTIDE SEQUENCE [LARGE SCALE GENOMIC DNA]</scope>
    <source>
        <strain evidence="10">ATCC 27380</strain>
    </source>
</reference>
<evidence type="ECO:0000256" key="6">
    <source>
        <dbReference type="ARBA" id="ARBA00023136"/>
    </source>
</evidence>
<dbReference type="GO" id="GO:0005886">
    <property type="term" value="C:plasma membrane"/>
    <property type="evidence" value="ECO:0007669"/>
    <property type="project" value="UniProtKB-SubCell"/>
</dbReference>
<feature type="compositionally biased region" description="Polar residues" evidence="7">
    <location>
        <begin position="242"/>
        <end position="251"/>
    </location>
</feature>
<keyword evidence="4 8" id="KW-0812">Transmembrane</keyword>
<dbReference type="OrthoDB" id="2360475at2"/>
<name>A0A2W1NBL2_PAEXE</name>
<dbReference type="InterPro" id="IPR003856">
    <property type="entry name" value="LPS_length_determ_N"/>
</dbReference>
<dbReference type="RefSeq" id="WP_089200559.1">
    <property type="nucleotide sequence ID" value="NZ_NHRJ02000007.1"/>
</dbReference>
<evidence type="ECO:0000313" key="11">
    <source>
        <dbReference type="Proteomes" id="UP000214746"/>
    </source>
</evidence>
<feature type="domain" description="Polysaccharide chain length determinant N-terminal" evidence="9">
    <location>
        <begin position="2"/>
        <end position="93"/>
    </location>
</feature>
<evidence type="ECO:0000256" key="1">
    <source>
        <dbReference type="ARBA" id="ARBA00004651"/>
    </source>
</evidence>
<gene>
    <name evidence="10" type="ORF">CBW46_013695</name>
</gene>
<comment type="caution">
    <text evidence="10">The sequence shown here is derived from an EMBL/GenBank/DDBJ whole genome shotgun (WGS) entry which is preliminary data.</text>
</comment>
<evidence type="ECO:0000256" key="8">
    <source>
        <dbReference type="SAM" id="Phobius"/>
    </source>
</evidence>
<feature type="compositionally biased region" description="Basic and acidic residues" evidence="7">
    <location>
        <begin position="230"/>
        <end position="241"/>
    </location>
</feature>
<keyword evidence="3" id="KW-1003">Cell membrane</keyword>
<comment type="subcellular location">
    <subcellularLocation>
        <location evidence="1">Cell membrane</location>
        <topology evidence="1">Multi-pass membrane protein</topology>
    </subcellularLocation>
</comment>
<dbReference type="EMBL" id="NHRJ02000007">
    <property type="protein sequence ID" value="PZE20481.1"/>
    <property type="molecule type" value="Genomic_DNA"/>
</dbReference>
<keyword evidence="6 8" id="KW-0472">Membrane</keyword>
<organism evidence="10 11">
    <name type="scientific">Paenibacillus xerothermodurans</name>
    <dbReference type="NCBI Taxonomy" id="1977292"/>
    <lineage>
        <taxon>Bacteria</taxon>
        <taxon>Bacillati</taxon>
        <taxon>Bacillota</taxon>
        <taxon>Bacilli</taxon>
        <taxon>Bacillales</taxon>
        <taxon>Paenibacillaceae</taxon>
        <taxon>Paenibacillus</taxon>
    </lineage>
</organism>
<dbReference type="Pfam" id="PF02706">
    <property type="entry name" value="Wzz"/>
    <property type="match status" value="1"/>
</dbReference>
<comment type="similarity">
    <text evidence="2">Belongs to the CpsC/CapA family.</text>
</comment>
<keyword evidence="5 8" id="KW-1133">Transmembrane helix</keyword>
<evidence type="ECO:0000256" key="3">
    <source>
        <dbReference type="ARBA" id="ARBA00022475"/>
    </source>
</evidence>
<dbReference type="GO" id="GO:0004713">
    <property type="term" value="F:protein tyrosine kinase activity"/>
    <property type="evidence" value="ECO:0007669"/>
    <property type="project" value="TreeGrafter"/>
</dbReference>
<dbReference type="AlphaFoldDB" id="A0A2W1NBL2"/>
<evidence type="ECO:0000256" key="2">
    <source>
        <dbReference type="ARBA" id="ARBA00006683"/>
    </source>
</evidence>
<evidence type="ECO:0000259" key="9">
    <source>
        <dbReference type="Pfam" id="PF02706"/>
    </source>
</evidence>
<proteinExistence type="inferred from homology"/>
<feature type="region of interest" description="Disordered" evidence="7">
    <location>
        <begin position="230"/>
        <end position="251"/>
    </location>
</feature>
<dbReference type="PANTHER" id="PTHR32309">
    <property type="entry name" value="TYROSINE-PROTEIN KINASE"/>
    <property type="match status" value="1"/>
</dbReference>
<evidence type="ECO:0000256" key="7">
    <source>
        <dbReference type="SAM" id="MobiDB-lite"/>
    </source>
</evidence>